<organism evidence="9 10">
    <name type="scientific">Allomyces macrogynus (strain ATCC 38327)</name>
    <name type="common">Allomyces javanicus var. macrogynus</name>
    <dbReference type="NCBI Taxonomy" id="578462"/>
    <lineage>
        <taxon>Eukaryota</taxon>
        <taxon>Fungi</taxon>
        <taxon>Fungi incertae sedis</taxon>
        <taxon>Blastocladiomycota</taxon>
        <taxon>Blastocladiomycetes</taxon>
        <taxon>Blastocladiales</taxon>
        <taxon>Blastocladiaceae</taxon>
        <taxon>Allomyces</taxon>
    </lineage>
</organism>
<evidence type="ECO:0000256" key="3">
    <source>
        <dbReference type="ARBA" id="ARBA00022989"/>
    </source>
</evidence>
<feature type="transmembrane region" description="Helical" evidence="8">
    <location>
        <begin position="163"/>
        <end position="183"/>
    </location>
</feature>
<evidence type="ECO:0000256" key="8">
    <source>
        <dbReference type="SAM" id="Phobius"/>
    </source>
</evidence>
<keyword evidence="3 8" id="KW-1133">Transmembrane helix</keyword>
<dbReference type="InterPro" id="IPR051617">
    <property type="entry name" value="UNC-93-like_regulator"/>
</dbReference>
<dbReference type="eggNOG" id="KOG3098">
    <property type="taxonomic scope" value="Eukaryota"/>
</dbReference>
<dbReference type="Proteomes" id="UP000054350">
    <property type="component" value="Unassembled WGS sequence"/>
</dbReference>
<keyword evidence="5" id="KW-0325">Glycoprotein</keyword>
<keyword evidence="10" id="KW-1185">Reference proteome</keyword>
<evidence type="ECO:0000256" key="7">
    <source>
        <dbReference type="ARBA" id="ARBA00041910"/>
    </source>
</evidence>
<evidence type="ECO:0000256" key="2">
    <source>
        <dbReference type="ARBA" id="ARBA00022692"/>
    </source>
</evidence>
<reference evidence="9 10" key="1">
    <citation type="submission" date="2009-11" db="EMBL/GenBank/DDBJ databases">
        <title>Annotation of Allomyces macrogynus ATCC 38327.</title>
        <authorList>
            <consortium name="The Broad Institute Genome Sequencing Platform"/>
            <person name="Russ C."/>
            <person name="Cuomo C."/>
            <person name="Burger G."/>
            <person name="Gray M.W."/>
            <person name="Holland P.W.H."/>
            <person name="King N."/>
            <person name="Lang F.B.F."/>
            <person name="Roger A.J."/>
            <person name="Ruiz-Trillo I."/>
            <person name="Young S.K."/>
            <person name="Zeng Q."/>
            <person name="Gargeya S."/>
            <person name="Fitzgerald M."/>
            <person name="Haas B."/>
            <person name="Abouelleil A."/>
            <person name="Alvarado L."/>
            <person name="Arachchi H.M."/>
            <person name="Berlin A."/>
            <person name="Chapman S.B."/>
            <person name="Gearin G."/>
            <person name="Goldberg J."/>
            <person name="Griggs A."/>
            <person name="Gujja S."/>
            <person name="Hansen M."/>
            <person name="Heiman D."/>
            <person name="Howarth C."/>
            <person name="Larimer J."/>
            <person name="Lui A."/>
            <person name="MacDonald P.J.P."/>
            <person name="McCowen C."/>
            <person name="Montmayeur A."/>
            <person name="Murphy C."/>
            <person name="Neiman D."/>
            <person name="Pearson M."/>
            <person name="Priest M."/>
            <person name="Roberts A."/>
            <person name="Saif S."/>
            <person name="Shea T."/>
            <person name="Sisk P."/>
            <person name="Stolte C."/>
            <person name="Sykes S."/>
            <person name="Wortman J."/>
            <person name="Nusbaum C."/>
            <person name="Birren B."/>
        </authorList>
    </citation>
    <scope>NUCLEOTIDE SEQUENCE [LARGE SCALE GENOMIC DNA]</scope>
    <source>
        <strain evidence="9 10">ATCC 38327</strain>
    </source>
</reference>
<feature type="transmembrane region" description="Helical" evidence="8">
    <location>
        <begin position="124"/>
        <end position="143"/>
    </location>
</feature>
<dbReference type="AlphaFoldDB" id="A0A0L0SZZ6"/>
<dbReference type="PANTHER" id="PTHR23294">
    <property type="entry name" value="ET TRANSLATION PRODUCT-RELATED"/>
    <property type="match status" value="1"/>
</dbReference>
<dbReference type="InterPro" id="IPR010291">
    <property type="entry name" value="Ion_channel_UNC-93"/>
</dbReference>
<gene>
    <name evidence="9" type="ORF">AMAG_13244</name>
</gene>
<feature type="transmembrane region" description="Helical" evidence="8">
    <location>
        <begin position="44"/>
        <end position="61"/>
    </location>
</feature>
<accession>A0A0L0SZZ6</accession>
<proteinExistence type="predicted"/>
<name>A0A0L0SZZ6_ALLM3</name>
<dbReference type="STRING" id="578462.A0A0L0SZZ6"/>
<feature type="transmembrane region" description="Helical" evidence="8">
    <location>
        <begin position="195"/>
        <end position="213"/>
    </location>
</feature>
<feature type="transmembrane region" description="Helical" evidence="8">
    <location>
        <begin position="73"/>
        <end position="95"/>
    </location>
</feature>
<reference evidence="10" key="2">
    <citation type="submission" date="2009-11" db="EMBL/GenBank/DDBJ databases">
        <title>The Genome Sequence of Allomyces macrogynus strain ATCC 38327.</title>
        <authorList>
            <consortium name="The Broad Institute Genome Sequencing Platform"/>
            <person name="Russ C."/>
            <person name="Cuomo C."/>
            <person name="Shea T."/>
            <person name="Young S.K."/>
            <person name="Zeng Q."/>
            <person name="Koehrsen M."/>
            <person name="Haas B."/>
            <person name="Borodovsky M."/>
            <person name="Guigo R."/>
            <person name="Alvarado L."/>
            <person name="Berlin A."/>
            <person name="Borenstein D."/>
            <person name="Chen Z."/>
            <person name="Engels R."/>
            <person name="Freedman E."/>
            <person name="Gellesch M."/>
            <person name="Goldberg J."/>
            <person name="Griggs A."/>
            <person name="Gujja S."/>
            <person name="Heiman D."/>
            <person name="Hepburn T."/>
            <person name="Howarth C."/>
            <person name="Jen D."/>
            <person name="Larson L."/>
            <person name="Lewis B."/>
            <person name="Mehta T."/>
            <person name="Park D."/>
            <person name="Pearson M."/>
            <person name="Roberts A."/>
            <person name="Saif S."/>
            <person name="Shenoy N."/>
            <person name="Sisk P."/>
            <person name="Stolte C."/>
            <person name="Sykes S."/>
            <person name="Walk T."/>
            <person name="White J."/>
            <person name="Yandava C."/>
            <person name="Burger G."/>
            <person name="Gray M.W."/>
            <person name="Holland P.W.H."/>
            <person name="King N."/>
            <person name="Lang F.B.F."/>
            <person name="Roger A.J."/>
            <person name="Ruiz-Trillo I."/>
            <person name="Lander E."/>
            <person name="Nusbaum C."/>
        </authorList>
    </citation>
    <scope>NUCLEOTIDE SEQUENCE [LARGE SCALE GENOMIC DNA]</scope>
    <source>
        <strain evidence="10">ATCC 38327</strain>
    </source>
</reference>
<dbReference type="Pfam" id="PF05978">
    <property type="entry name" value="UNC-93"/>
    <property type="match status" value="1"/>
</dbReference>
<dbReference type="PANTHER" id="PTHR23294:SF0">
    <property type="entry name" value="UNC93-LIKE PROTEIN MFSD11"/>
    <property type="match status" value="1"/>
</dbReference>
<evidence type="ECO:0000313" key="9">
    <source>
        <dbReference type="EMBL" id="KNE68072.1"/>
    </source>
</evidence>
<dbReference type="InterPro" id="IPR036259">
    <property type="entry name" value="MFS_trans_sf"/>
</dbReference>
<keyword evidence="2 8" id="KW-0812">Transmembrane</keyword>
<dbReference type="Gene3D" id="1.20.1250.20">
    <property type="entry name" value="MFS general substrate transporter like domains"/>
    <property type="match status" value="1"/>
</dbReference>
<feature type="transmembrane region" description="Helical" evidence="8">
    <location>
        <begin position="439"/>
        <end position="463"/>
    </location>
</feature>
<feature type="transmembrane region" description="Helical" evidence="8">
    <location>
        <begin position="372"/>
        <end position="397"/>
    </location>
</feature>
<dbReference type="EMBL" id="GG745355">
    <property type="protein sequence ID" value="KNE68072.1"/>
    <property type="molecule type" value="Genomic_DNA"/>
</dbReference>
<dbReference type="SUPFAM" id="SSF103473">
    <property type="entry name" value="MFS general substrate transporter"/>
    <property type="match status" value="1"/>
</dbReference>
<sequence>MEDATVLNEKGHREFVVDVAEHNKFRVSNVVFIDHPVPRGTAKVTWLGACFLLLFISFNLAQSRITTLYPTHGFYSLALIYAAFLVSSLVAPYLIPSKLASARWAFFIAAVPYVAFVLSVNLGAVPLLVASVLVGIGAGLLWLQQGIYVAQISQLGGGKIGRLTATFLLILQLNMIIGNGLSYALEVSGAPVSTIIWVLTGVASLSAIGFLGVHDLPGSGRALSVDSQFAPAPVAVPSSGSVGVGATPRVTSKSLPRDTLETAGLVARFQRVARAPCVVYLHPLMAFNGAVNALIFGTLPLYVPRPAPGQPAPQVAILYTVYGTAAVLATPIWGRLFDRFGARGLLAGLGAVGAAAMSAYLALFIVPGAPTGLLLSVAALLAALETATASFLNMYISTAVKAQLGGSDLATGTAFGIFRVQFCLAFVIVSVIASAATPAAYAAVFTITALEFAGAVVAAGWMLRMLDRGDTRWKRASGESAVPVPVAATAGVAPSSKSRGVPEPVSLPPAQAAALGLAVPTGMPSANRSTSVGVVASFDMASMAMAAIAKAKPASNFQQLDGDESGRA</sequence>
<feature type="transmembrane region" description="Helical" evidence="8">
    <location>
        <begin position="315"/>
        <end position="333"/>
    </location>
</feature>
<evidence type="ECO:0000313" key="10">
    <source>
        <dbReference type="Proteomes" id="UP000054350"/>
    </source>
</evidence>
<evidence type="ECO:0000256" key="5">
    <source>
        <dbReference type="ARBA" id="ARBA00023180"/>
    </source>
</evidence>
<feature type="transmembrane region" description="Helical" evidence="8">
    <location>
        <begin position="409"/>
        <end position="433"/>
    </location>
</feature>
<protein>
    <recommendedName>
        <fullName evidence="6">UNC93-like protein MFSD11</fullName>
    </recommendedName>
    <alternativeName>
        <fullName evidence="7">Major facilitator superfamily domain-containing protein 11</fullName>
    </alternativeName>
</protein>
<keyword evidence="4 8" id="KW-0472">Membrane</keyword>
<feature type="transmembrane region" description="Helical" evidence="8">
    <location>
        <begin position="278"/>
        <end position="303"/>
    </location>
</feature>
<dbReference type="OrthoDB" id="196103at2759"/>
<comment type="subcellular location">
    <subcellularLocation>
        <location evidence="1">Membrane</location>
        <topology evidence="1">Multi-pass membrane protein</topology>
    </subcellularLocation>
</comment>
<dbReference type="GO" id="GO:0016020">
    <property type="term" value="C:membrane"/>
    <property type="evidence" value="ECO:0007669"/>
    <property type="project" value="UniProtKB-SubCell"/>
</dbReference>
<evidence type="ECO:0000256" key="6">
    <source>
        <dbReference type="ARBA" id="ARBA00040302"/>
    </source>
</evidence>
<feature type="transmembrane region" description="Helical" evidence="8">
    <location>
        <begin position="345"/>
        <end position="366"/>
    </location>
</feature>
<evidence type="ECO:0000256" key="4">
    <source>
        <dbReference type="ARBA" id="ARBA00023136"/>
    </source>
</evidence>
<evidence type="ECO:0000256" key="1">
    <source>
        <dbReference type="ARBA" id="ARBA00004141"/>
    </source>
</evidence>
<dbReference type="VEuPathDB" id="FungiDB:AMAG_13244"/>